<dbReference type="AlphaFoldDB" id="A0A2X0MM20"/>
<gene>
    <name evidence="1" type="primary">BQ5605_C012g06969</name>
    <name evidence="1" type="ORF">BQ5605_C012G06969</name>
</gene>
<evidence type="ECO:0000313" key="1">
    <source>
        <dbReference type="EMBL" id="SGY16736.1"/>
    </source>
</evidence>
<organism evidence="1 2">
    <name type="scientific">Microbotryum silenes-dioicae</name>
    <dbReference type="NCBI Taxonomy" id="796604"/>
    <lineage>
        <taxon>Eukaryota</taxon>
        <taxon>Fungi</taxon>
        <taxon>Dikarya</taxon>
        <taxon>Basidiomycota</taxon>
        <taxon>Pucciniomycotina</taxon>
        <taxon>Microbotryomycetes</taxon>
        <taxon>Microbotryales</taxon>
        <taxon>Microbotryaceae</taxon>
        <taxon>Microbotryum</taxon>
    </lineage>
</organism>
<name>A0A2X0MM20_9BASI</name>
<accession>A0A2X0MM20</accession>
<dbReference type="EMBL" id="FQNC01000014">
    <property type="protein sequence ID" value="SGY16736.1"/>
    <property type="molecule type" value="Genomic_DNA"/>
</dbReference>
<sequence>MNPYPNQKIPRFCEAKRFTTQNNSVVINVPSPVKLLRERYPDFPPSIDSGLFGSSPQVPHVKGKRLDHSLADGEARCYNTTVRT</sequence>
<proteinExistence type="predicted"/>
<evidence type="ECO:0000313" key="2">
    <source>
        <dbReference type="Proteomes" id="UP000249464"/>
    </source>
</evidence>
<reference evidence="1 2" key="1">
    <citation type="submission" date="2016-11" db="EMBL/GenBank/DDBJ databases">
        <authorList>
            <person name="Jaros S."/>
            <person name="Januszkiewicz K."/>
            <person name="Wedrychowicz H."/>
        </authorList>
    </citation>
    <scope>NUCLEOTIDE SEQUENCE [LARGE SCALE GENOMIC DNA]</scope>
</reference>
<keyword evidence="2" id="KW-1185">Reference proteome</keyword>
<dbReference type="Proteomes" id="UP000249464">
    <property type="component" value="Unassembled WGS sequence"/>
</dbReference>
<protein>
    <submittedName>
        <fullName evidence="1">BQ5605_C012g06969 protein</fullName>
    </submittedName>
</protein>